<sequence>MKPLFLALLLGISFAATAQTSTYSSTHSSINDTDKTLSIQINGQRNGREFAYNRTFDVRGLNKTQKEAIKNRVLDSLGLGENPPAPHRPEAAINATGEVPVTFVCPTCEGRVKLMVSGPTTITEEFDAPKNKGRFPRTLTLLPGEYQYEYWQNGVQQMRLPFTVKAGEGNEVKVK</sequence>
<evidence type="ECO:0000256" key="1">
    <source>
        <dbReference type="SAM" id="SignalP"/>
    </source>
</evidence>
<name>A0A7L5DJN8_9BACT</name>
<gene>
    <name evidence="2" type="ORF">HH216_09640</name>
</gene>
<dbReference type="Proteomes" id="UP000501128">
    <property type="component" value="Chromosome"/>
</dbReference>
<feature type="signal peptide" evidence="1">
    <location>
        <begin position="1"/>
        <end position="18"/>
    </location>
</feature>
<proteinExistence type="predicted"/>
<evidence type="ECO:0000313" key="2">
    <source>
        <dbReference type="EMBL" id="QJD78659.1"/>
    </source>
</evidence>
<reference evidence="2 3" key="1">
    <citation type="submission" date="2020-04" db="EMBL/GenBank/DDBJ databases">
        <title>Genome sequencing of novel species.</title>
        <authorList>
            <person name="Heo J."/>
            <person name="Kim S.-J."/>
            <person name="Kim J.-S."/>
            <person name="Hong S.-B."/>
            <person name="Kwon S.-W."/>
        </authorList>
    </citation>
    <scope>NUCLEOTIDE SEQUENCE [LARGE SCALE GENOMIC DNA]</scope>
    <source>
        <strain evidence="2 3">CJU-R4</strain>
    </source>
</reference>
<accession>A0A7L5DJN8</accession>
<keyword evidence="3" id="KW-1185">Reference proteome</keyword>
<dbReference type="KEGG" id="srho:HH216_09640"/>
<feature type="chain" id="PRO_5029579168" evidence="1">
    <location>
        <begin position="19"/>
        <end position="175"/>
    </location>
</feature>
<dbReference type="RefSeq" id="WP_169550627.1">
    <property type="nucleotide sequence ID" value="NZ_CP051677.1"/>
</dbReference>
<protein>
    <submittedName>
        <fullName evidence="2">Uncharacterized protein</fullName>
    </submittedName>
</protein>
<keyword evidence="1" id="KW-0732">Signal</keyword>
<organism evidence="2 3">
    <name type="scientific">Spirosoma rhododendri</name>
    <dbReference type="NCBI Taxonomy" id="2728024"/>
    <lineage>
        <taxon>Bacteria</taxon>
        <taxon>Pseudomonadati</taxon>
        <taxon>Bacteroidota</taxon>
        <taxon>Cytophagia</taxon>
        <taxon>Cytophagales</taxon>
        <taxon>Cytophagaceae</taxon>
        <taxon>Spirosoma</taxon>
    </lineage>
</organism>
<dbReference type="EMBL" id="CP051677">
    <property type="protein sequence ID" value="QJD78659.1"/>
    <property type="molecule type" value="Genomic_DNA"/>
</dbReference>
<evidence type="ECO:0000313" key="3">
    <source>
        <dbReference type="Proteomes" id="UP000501128"/>
    </source>
</evidence>
<dbReference type="AlphaFoldDB" id="A0A7L5DJN8"/>